<feature type="signal peptide" evidence="1">
    <location>
        <begin position="1"/>
        <end position="24"/>
    </location>
</feature>
<comment type="caution">
    <text evidence="2">The sequence shown here is derived from an EMBL/GenBank/DDBJ whole genome shotgun (WGS) entry which is preliminary data.</text>
</comment>
<dbReference type="AlphaFoldDB" id="A0A497XI59"/>
<evidence type="ECO:0008006" key="4">
    <source>
        <dbReference type="Google" id="ProtNLM"/>
    </source>
</evidence>
<organism evidence="2 3">
    <name type="scientific">Sulfurisoma sediminicola</name>
    <dbReference type="NCBI Taxonomy" id="1381557"/>
    <lineage>
        <taxon>Bacteria</taxon>
        <taxon>Pseudomonadati</taxon>
        <taxon>Pseudomonadota</taxon>
        <taxon>Betaproteobacteria</taxon>
        <taxon>Nitrosomonadales</taxon>
        <taxon>Sterolibacteriaceae</taxon>
        <taxon>Sulfurisoma</taxon>
    </lineage>
</organism>
<keyword evidence="3" id="KW-1185">Reference proteome</keyword>
<gene>
    <name evidence="2" type="ORF">DFR35_0077</name>
</gene>
<evidence type="ECO:0000256" key="1">
    <source>
        <dbReference type="SAM" id="SignalP"/>
    </source>
</evidence>
<protein>
    <recommendedName>
        <fullName evidence="4">DUF1134 domain-containing protein</fullName>
    </recommendedName>
</protein>
<accession>A0A497XI59</accession>
<reference evidence="2 3" key="1">
    <citation type="submission" date="2018-10" db="EMBL/GenBank/DDBJ databases">
        <title>Genomic Encyclopedia of Type Strains, Phase IV (KMG-IV): sequencing the most valuable type-strain genomes for metagenomic binning, comparative biology and taxonomic classification.</title>
        <authorList>
            <person name="Goeker M."/>
        </authorList>
    </citation>
    <scope>NUCLEOTIDE SEQUENCE [LARGE SCALE GENOMIC DNA]</scope>
    <source>
        <strain evidence="2 3">DSM 26916</strain>
    </source>
</reference>
<evidence type="ECO:0000313" key="3">
    <source>
        <dbReference type="Proteomes" id="UP000268908"/>
    </source>
</evidence>
<dbReference type="OrthoDB" id="7062641at2"/>
<proteinExistence type="predicted"/>
<evidence type="ECO:0000313" key="2">
    <source>
        <dbReference type="EMBL" id="RLJ67531.1"/>
    </source>
</evidence>
<keyword evidence="1" id="KW-0732">Signal</keyword>
<feature type="chain" id="PRO_5019773681" description="DUF1134 domain-containing protein" evidence="1">
    <location>
        <begin position="25"/>
        <end position="158"/>
    </location>
</feature>
<dbReference type="Proteomes" id="UP000268908">
    <property type="component" value="Unassembled WGS sequence"/>
</dbReference>
<name>A0A497XI59_9PROT</name>
<dbReference type="EMBL" id="RCCI01000004">
    <property type="protein sequence ID" value="RLJ67531.1"/>
    <property type="molecule type" value="Genomic_DNA"/>
</dbReference>
<sequence length="158" mass="16154">MRKHRNMIGILAAAMLLGSNFAFAADAAPADAAKAEAAKPSGTVTIDETQFAFIIGGSTGGGKLTFQGKTYEFKIGGLTAGVNVGVTTMSAAGEVYDLKDVSKFPGTYTKIESGVALAGGVSGLHLKNEHGVVMKLTSRSQGLQLNVVSASGVKVTMK</sequence>